<name>A0A9J6GI40_HAELO</name>
<dbReference type="EMBL" id="JABSTR010000007">
    <property type="protein sequence ID" value="KAH9374882.1"/>
    <property type="molecule type" value="Genomic_DNA"/>
</dbReference>
<dbReference type="AlphaFoldDB" id="A0A9J6GI40"/>
<accession>A0A9J6GI40</accession>
<reference evidence="1 2" key="1">
    <citation type="journal article" date="2020" name="Cell">
        <title>Large-Scale Comparative Analyses of Tick Genomes Elucidate Their Genetic Diversity and Vector Capacities.</title>
        <authorList>
            <consortium name="Tick Genome and Microbiome Consortium (TIGMIC)"/>
            <person name="Jia N."/>
            <person name="Wang J."/>
            <person name="Shi W."/>
            <person name="Du L."/>
            <person name="Sun Y."/>
            <person name="Zhan W."/>
            <person name="Jiang J.F."/>
            <person name="Wang Q."/>
            <person name="Zhang B."/>
            <person name="Ji P."/>
            <person name="Bell-Sakyi L."/>
            <person name="Cui X.M."/>
            <person name="Yuan T.T."/>
            <person name="Jiang B.G."/>
            <person name="Yang W.F."/>
            <person name="Lam T.T."/>
            <person name="Chang Q.C."/>
            <person name="Ding S.J."/>
            <person name="Wang X.J."/>
            <person name="Zhu J.G."/>
            <person name="Ruan X.D."/>
            <person name="Zhao L."/>
            <person name="Wei J.T."/>
            <person name="Ye R.Z."/>
            <person name="Que T.C."/>
            <person name="Du C.H."/>
            <person name="Zhou Y.H."/>
            <person name="Cheng J.X."/>
            <person name="Dai P.F."/>
            <person name="Guo W.B."/>
            <person name="Han X.H."/>
            <person name="Huang E.J."/>
            <person name="Li L.F."/>
            <person name="Wei W."/>
            <person name="Gao Y.C."/>
            <person name="Liu J.Z."/>
            <person name="Shao H.Z."/>
            <person name="Wang X."/>
            <person name="Wang C.C."/>
            <person name="Yang T.C."/>
            <person name="Huo Q.B."/>
            <person name="Li W."/>
            <person name="Chen H.Y."/>
            <person name="Chen S.E."/>
            <person name="Zhou L.G."/>
            <person name="Ni X.B."/>
            <person name="Tian J.H."/>
            <person name="Sheng Y."/>
            <person name="Liu T."/>
            <person name="Pan Y.S."/>
            <person name="Xia L.Y."/>
            <person name="Li J."/>
            <person name="Zhao F."/>
            <person name="Cao W.C."/>
        </authorList>
    </citation>
    <scope>NUCLEOTIDE SEQUENCE [LARGE SCALE GENOMIC DNA]</scope>
    <source>
        <strain evidence="1">HaeL-2018</strain>
    </source>
</reference>
<dbReference type="Proteomes" id="UP000821853">
    <property type="component" value="Chromosome 5"/>
</dbReference>
<comment type="caution">
    <text evidence="1">The sequence shown here is derived from an EMBL/GenBank/DDBJ whole genome shotgun (WGS) entry which is preliminary data.</text>
</comment>
<protein>
    <submittedName>
        <fullName evidence="1">Uncharacterized protein</fullName>
    </submittedName>
</protein>
<dbReference type="VEuPathDB" id="VectorBase:HLOH_053882"/>
<evidence type="ECO:0000313" key="2">
    <source>
        <dbReference type="Proteomes" id="UP000821853"/>
    </source>
</evidence>
<gene>
    <name evidence="1" type="ORF">HPB48_019974</name>
</gene>
<sequence>MCSELNLSALAGKIGKSDKLAVDMFCSPKTHKVGMPFGTIVLERGAWQNELGRFLQDKLKLFLVDDPFRIQNFGEVTELLKHQSNTKLRAFSVAKKGSLLLLPHTDLLECVEN</sequence>
<proteinExistence type="predicted"/>
<organism evidence="1 2">
    <name type="scientific">Haemaphysalis longicornis</name>
    <name type="common">Bush tick</name>
    <dbReference type="NCBI Taxonomy" id="44386"/>
    <lineage>
        <taxon>Eukaryota</taxon>
        <taxon>Metazoa</taxon>
        <taxon>Ecdysozoa</taxon>
        <taxon>Arthropoda</taxon>
        <taxon>Chelicerata</taxon>
        <taxon>Arachnida</taxon>
        <taxon>Acari</taxon>
        <taxon>Parasitiformes</taxon>
        <taxon>Ixodida</taxon>
        <taxon>Ixodoidea</taxon>
        <taxon>Ixodidae</taxon>
        <taxon>Haemaphysalinae</taxon>
        <taxon>Haemaphysalis</taxon>
    </lineage>
</organism>
<keyword evidence="2" id="KW-1185">Reference proteome</keyword>
<evidence type="ECO:0000313" key="1">
    <source>
        <dbReference type="EMBL" id="KAH9374882.1"/>
    </source>
</evidence>